<dbReference type="GO" id="GO:0005886">
    <property type="term" value="C:plasma membrane"/>
    <property type="evidence" value="ECO:0007669"/>
    <property type="project" value="UniProtKB-SubCell"/>
</dbReference>
<dbReference type="InterPro" id="IPR001901">
    <property type="entry name" value="Translocase_SecE/Sec61-g"/>
</dbReference>
<dbReference type="EMBL" id="PFNO01000194">
    <property type="protein sequence ID" value="PIZ47035.1"/>
    <property type="molecule type" value="Genomic_DNA"/>
</dbReference>
<dbReference type="InterPro" id="IPR038379">
    <property type="entry name" value="SecE_sf"/>
</dbReference>
<dbReference type="GO" id="GO:0006605">
    <property type="term" value="P:protein targeting"/>
    <property type="evidence" value="ECO:0007669"/>
    <property type="project" value="UniProtKB-UniRule"/>
</dbReference>
<comment type="function">
    <text evidence="9">Essential subunit of the Sec protein translocation channel SecYEG. Clamps together the 2 halves of SecY. May contact the channel plug during translocation.</text>
</comment>
<dbReference type="AlphaFoldDB" id="A0A2M7TK93"/>
<evidence type="ECO:0000256" key="6">
    <source>
        <dbReference type="ARBA" id="ARBA00022989"/>
    </source>
</evidence>
<evidence type="ECO:0000256" key="1">
    <source>
        <dbReference type="ARBA" id="ARBA00004370"/>
    </source>
</evidence>
<comment type="subcellular location">
    <subcellularLocation>
        <location evidence="9">Cell membrane</location>
        <topology evidence="9">Single-pass membrane protein</topology>
    </subcellularLocation>
    <subcellularLocation>
        <location evidence="1">Membrane</location>
    </subcellularLocation>
</comment>
<dbReference type="GO" id="GO:0008320">
    <property type="term" value="F:protein transmembrane transporter activity"/>
    <property type="evidence" value="ECO:0007669"/>
    <property type="project" value="UniProtKB-UniRule"/>
</dbReference>
<dbReference type="Gene3D" id="1.20.5.1030">
    <property type="entry name" value="Preprotein translocase secy subunit"/>
    <property type="match status" value="1"/>
</dbReference>
<dbReference type="GO" id="GO:0043952">
    <property type="term" value="P:protein transport by the Sec complex"/>
    <property type="evidence" value="ECO:0007669"/>
    <property type="project" value="UniProtKB-UniRule"/>
</dbReference>
<evidence type="ECO:0000256" key="2">
    <source>
        <dbReference type="ARBA" id="ARBA00022448"/>
    </source>
</evidence>
<evidence type="ECO:0000256" key="5">
    <source>
        <dbReference type="ARBA" id="ARBA00022927"/>
    </source>
</evidence>
<evidence type="ECO:0000256" key="7">
    <source>
        <dbReference type="ARBA" id="ARBA00023010"/>
    </source>
</evidence>
<keyword evidence="7 9" id="KW-0811">Translocation</keyword>
<evidence type="ECO:0000256" key="9">
    <source>
        <dbReference type="HAMAP-Rule" id="MF_00422"/>
    </source>
</evidence>
<accession>A0A2M7TK93</accession>
<keyword evidence="8 9" id="KW-0472">Membrane</keyword>
<dbReference type="PANTHER" id="PTHR33910">
    <property type="entry name" value="PROTEIN TRANSLOCASE SUBUNIT SECE"/>
    <property type="match status" value="1"/>
</dbReference>
<dbReference type="GO" id="GO:0065002">
    <property type="term" value="P:intracellular protein transmembrane transport"/>
    <property type="evidence" value="ECO:0007669"/>
    <property type="project" value="UniProtKB-UniRule"/>
</dbReference>
<dbReference type="GO" id="GO:0009306">
    <property type="term" value="P:protein secretion"/>
    <property type="evidence" value="ECO:0007669"/>
    <property type="project" value="UniProtKB-UniRule"/>
</dbReference>
<evidence type="ECO:0000256" key="8">
    <source>
        <dbReference type="ARBA" id="ARBA00023136"/>
    </source>
</evidence>
<organism evidence="10 11">
    <name type="scientific">Candidatus Woesebacteria bacterium CG_4_10_14_0_2_um_filter_39_14</name>
    <dbReference type="NCBI Taxonomy" id="1975054"/>
    <lineage>
        <taxon>Bacteria</taxon>
        <taxon>Candidatus Woeseibacteriota</taxon>
    </lineage>
</organism>
<reference evidence="11" key="1">
    <citation type="submission" date="2017-09" db="EMBL/GenBank/DDBJ databases">
        <title>Depth-based differentiation of microbial function through sediment-hosted aquifers and enrichment of novel symbionts in the deep terrestrial subsurface.</title>
        <authorList>
            <person name="Probst A.J."/>
            <person name="Ladd B."/>
            <person name="Jarett J.K."/>
            <person name="Geller-Mcgrath D.E."/>
            <person name="Sieber C.M.K."/>
            <person name="Emerson J.B."/>
            <person name="Anantharaman K."/>
            <person name="Thomas B.C."/>
            <person name="Malmstrom R."/>
            <person name="Stieglmeier M."/>
            <person name="Klingl A."/>
            <person name="Woyke T."/>
            <person name="Ryan C.M."/>
            <person name="Banfield J.F."/>
        </authorList>
    </citation>
    <scope>NUCLEOTIDE SEQUENCE [LARGE SCALE GENOMIC DNA]</scope>
</reference>
<keyword evidence="5 9" id="KW-0653">Protein transport</keyword>
<feature type="transmembrane region" description="Helical" evidence="9">
    <location>
        <begin position="35"/>
        <end position="57"/>
    </location>
</feature>
<comment type="caution">
    <text evidence="10">The sequence shown here is derived from an EMBL/GenBank/DDBJ whole genome shotgun (WGS) entry which is preliminary data.</text>
</comment>
<protein>
    <recommendedName>
        <fullName evidence="9">Protein translocase subunit SecE</fullName>
    </recommendedName>
</protein>
<evidence type="ECO:0000256" key="3">
    <source>
        <dbReference type="ARBA" id="ARBA00022475"/>
    </source>
</evidence>
<dbReference type="InterPro" id="IPR005807">
    <property type="entry name" value="SecE_bac"/>
</dbReference>
<sequence length="65" mass="7461">MDSNRSWQSLPTFFKEVKSELTKVTWLSRQQTLRLTAIVIAVSVVVAIFISLLDYLFTKIMGLLI</sequence>
<name>A0A2M7TK93_9BACT</name>
<gene>
    <name evidence="9" type="primary">secE</name>
    <name evidence="10" type="ORF">COY29_05765</name>
</gene>
<evidence type="ECO:0000313" key="10">
    <source>
        <dbReference type="EMBL" id="PIZ47035.1"/>
    </source>
</evidence>
<proteinExistence type="inferred from homology"/>
<keyword evidence="3 9" id="KW-1003">Cell membrane</keyword>
<dbReference type="NCBIfam" id="TIGR00964">
    <property type="entry name" value="secE_bact"/>
    <property type="match status" value="1"/>
</dbReference>
<comment type="subunit">
    <text evidence="9">Component of the Sec protein translocase complex. Heterotrimer consisting of SecY, SecE and SecG subunits. The heterotrimers can form oligomers, although 1 heterotrimer is thought to be able to translocate proteins. Interacts with the ribosome. Interacts with SecDF, and other proteins may be involved. Interacts with SecA.</text>
</comment>
<evidence type="ECO:0000256" key="4">
    <source>
        <dbReference type="ARBA" id="ARBA00022692"/>
    </source>
</evidence>
<keyword evidence="2 9" id="KW-0813">Transport</keyword>
<dbReference type="HAMAP" id="MF_00422">
    <property type="entry name" value="SecE"/>
    <property type="match status" value="1"/>
</dbReference>
<keyword evidence="4 9" id="KW-0812">Transmembrane</keyword>
<keyword evidence="6 9" id="KW-1133">Transmembrane helix</keyword>
<evidence type="ECO:0000313" key="11">
    <source>
        <dbReference type="Proteomes" id="UP000229753"/>
    </source>
</evidence>
<dbReference type="Pfam" id="PF00584">
    <property type="entry name" value="SecE"/>
    <property type="match status" value="1"/>
</dbReference>
<dbReference type="Proteomes" id="UP000229753">
    <property type="component" value="Unassembled WGS sequence"/>
</dbReference>
<comment type="similarity">
    <text evidence="9">Belongs to the SecE/SEC61-gamma family.</text>
</comment>
<dbReference type="PANTHER" id="PTHR33910:SF1">
    <property type="entry name" value="PROTEIN TRANSLOCASE SUBUNIT SECE"/>
    <property type="match status" value="1"/>
</dbReference>